<keyword evidence="3" id="KW-1185">Reference proteome</keyword>
<sequence length="73" mass="7762">MRFLLRLAAIASLPLIAPAACHDAFVAVAAPVSDRISVTTVGNGPDVILIDSLHFIMIDQPDAFLKEVDTFLG</sequence>
<accession>A0ABX0TRY9</accession>
<evidence type="ECO:0000256" key="1">
    <source>
        <dbReference type="SAM" id="SignalP"/>
    </source>
</evidence>
<reference evidence="2 3" key="1">
    <citation type="submission" date="2020-03" db="EMBL/GenBank/DDBJ databases">
        <title>Genomic Encyclopedia of Type Strains, Phase III (KMG-III): the genomes of soil and plant-associated and newly described type strains.</title>
        <authorList>
            <person name="Whitman W."/>
        </authorList>
    </citation>
    <scope>NUCLEOTIDE SEQUENCE [LARGE SCALE GENOMIC DNA]</scope>
    <source>
        <strain evidence="2 3">CECT 8804</strain>
    </source>
</reference>
<proteinExistence type="predicted"/>
<comment type="caution">
    <text evidence="2">The sequence shown here is derived from an EMBL/GenBank/DDBJ whole genome shotgun (WGS) entry which is preliminary data.</text>
</comment>
<feature type="chain" id="PRO_5046167869" evidence="1">
    <location>
        <begin position="20"/>
        <end position="73"/>
    </location>
</feature>
<dbReference type="Proteomes" id="UP000727456">
    <property type="component" value="Unassembled WGS sequence"/>
</dbReference>
<dbReference type="RefSeq" id="WP_167071943.1">
    <property type="nucleotide sequence ID" value="NZ_JAAOZC010000001.1"/>
</dbReference>
<gene>
    <name evidence="2" type="ORF">FHS31_000719</name>
</gene>
<evidence type="ECO:0000313" key="2">
    <source>
        <dbReference type="EMBL" id="NIJ07137.1"/>
    </source>
</evidence>
<dbReference type="EMBL" id="JAAOZC010000001">
    <property type="protein sequence ID" value="NIJ07137.1"/>
    <property type="molecule type" value="Genomic_DNA"/>
</dbReference>
<organism evidence="2 3">
    <name type="scientific">Sphingomonas vulcanisoli</name>
    <dbReference type="NCBI Taxonomy" id="1658060"/>
    <lineage>
        <taxon>Bacteria</taxon>
        <taxon>Pseudomonadati</taxon>
        <taxon>Pseudomonadota</taxon>
        <taxon>Alphaproteobacteria</taxon>
        <taxon>Sphingomonadales</taxon>
        <taxon>Sphingomonadaceae</taxon>
        <taxon>Sphingomonas</taxon>
    </lineage>
</organism>
<evidence type="ECO:0000313" key="3">
    <source>
        <dbReference type="Proteomes" id="UP000727456"/>
    </source>
</evidence>
<protein>
    <submittedName>
        <fullName evidence="2">Uncharacterized protein</fullName>
    </submittedName>
</protein>
<name>A0ABX0TRY9_9SPHN</name>
<feature type="signal peptide" evidence="1">
    <location>
        <begin position="1"/>
        <end position="19"/>
    </location>
</feature>
<keyword evidence="1" id="KW-0732">Signal</keyword>